<evidence type="ECO:0000259" key="10">
    <source>
        <dbReference type="Pfam" id="PF01521"/>
    </source>
</evidence>
<dbReference type="PANTHER" id="PTHR43011:SF1">
    <property type="entry name" value="IRON-SULFUR CLUSTER ASSEMBLY 2 HOMOLOG, MITOCHONDRIAL"/>
    <property type="match status" value="1"/>
</dbReference>
<evidence type="ECO:0000256" key="1">
    <source>
        <dbReference type="ARBA" id="ARBA00004173"/>
    </source>
</evidence>
<evidence type="ECO:0000256" key="9">
    <source>
        <dbReference type="ARBA" id="ARBA00093471"/>
    </source>
</evidence>
<protein>
    <recommendedName>
        <fullName evidence="7">Iron-sulfur cluster assembly 2 homolog, mitochondrial</fullName>
    </recommendedName>
    <alternativeName>
        <fullName evidence="8">HESB-like domain-containing protein 1</fullName>
    </alternativeName>
</protein>
<dbReference type="InterPro" id="IPR016092">
    <property type="entry name" value="ATAP"/>
</dbReference>
<evidence type="ECO:0000256" key="7">
    <source>
        <dbReference type="ARBA" id="ARBA00073313"/>
    </source>
</evidence>
<dbReference type="GO" id="GO:0005506">
    <property type="term" value="F:iron ion binding"/>
    <property type="evidence" value="ECO:0007669"/>
    <property type="project" value="TreeGrafter"/>
</dbReference>
<accession>A0A0B6ZSG6</accession>
<dbReference type="Gene3D" id="2.60.300.12">
    <property type="entry name" value="HesB-like domain"/>
    <property type="match status" value="1"/>
</dbReference>
<dbReference type="Pfam" id="PF01521">
    <property type="entry name" value="Fe-S_biosyn"/>
    <property type="match status" value="1"/>
</dbReference>
<keyword evidence="4" id="KW-0408">Iron</keyword>
<feature type="non-terminal residue" evidence="11">
    <location>
        <position position="1"/>
    </location>
</feature>
<dbReference type="NCBIfam" id="TIGR00049">
    <property type="entry name" value="iron-sulfur cluster assembly accessory protein"/>
    <property type="match status" value="1"/>
</dbReference>
<reference evidence="11" key="1">
    <citation type="submission" date="2014-12" db="EMBL/GenBank/DDBJ databases">
        <title>Insight into the proteome of Arion vulgaris.</title>
        <authorList>
            <person name="Aradska J."/>
            <person name="Bulat T."/>
            <person name="Smidak R."/>
            <person name="Sarate P."/>
            <person name="Gangsoo J."/>
            <person name="Sialana F."/>
            <person name="Bilban M."/>
            <person name="Lubec G."/>
        </authorList>
    </citation>
    <scope>NUCLEOTIDE SEQUENCE</scope>
    <source>
        <tissue evidence="11">Skin</tissue>
    </source>
</reference>
<dbReference type="GO" id="GO:0120510">
    <property type="term" value="C:mitochondrial [4Fe-4S] assembly complex"/>
    <property type="evidence" value="ECO:0007669"/>
    <property type="project" value="UniProtKB-ARBA"/>
</dbReference>
<evidence type="ECO:0000256" key="2">
    <source>
        <dbReference type="ARBA" id="ARBA00006718"/>
    </source>
</evidence>
<dbReference type="FunFam" id="2.60.300.12:FF:000006">
    <property type="entry name" value="Iron-sulfur cluster assembly 2 mitochondrial"/>
    <property type="match status" value="1"/>
</dbReference>
<sequence length="178" mass="19732">ETKNKTTTKMFGVVCKTVKLAQLKRSFTWLAGKNITETDGICRPIASTLVGHRVPAASASTSPAINQTVHDDLRLSDSCVKRLKEIRSDDGSHLRLFVEGGGCSGFQYKFELDFKINEDDRIFEKDGVKVVIDKDSLDLVKGSTVDYYQEMIRSSFRIIDNPQAEQGCSCGASFSIKL</sequence>
<comment type="function">
    <text evidence="6">Involved in the maturation of mitochondrial 4Fe-4S proteins functioning late in the iron-sulfur cluster assembly pathway. May be involved in the binding of an intermediate of Fe/S cluster assembly.</text>
</comment>
<keyword evidence="5" id="KW-0496">Mitochondrion</keyword>
<dbReference type="GO" id="GO:0016226">
    <property type="term" value="P:iron-sulfur cluster assembly"/>
    <property type="evidence" value="ECO:0007669"/>
    <property type="project" value="InterPro"/>
</dbReference>
<dbReference type="AlphaFoldDB" id="A0A0B6ZSG6"/>
<evidence type="ECO:0000256" key="4">
    <source>
        <dbReference type="ARBA" id="ARBA00023004"/>
    </source>
</evidence>
<proteinExistence type="inferred from homology"/>
<dbReference type="GO" id="GO:0051537">
    <property type="term" value="F:2 iron, 2 sulfur cluster binding"/>
    <property type="evidence" value="ECO:0007669"/>
    <property type="project" value="TreeGrafter"/>
</dbReference>
<dbReference type="PANTHER" id="PTHR43011">
    <property type="entry name" value="IRON-SULFUR CLUSTER ASSEMBLY 2 HOMOLOG, MITOCHONDRIAL"/>
    <property type="match status" value="1"/>
</dbReference>
<evidence type="ECO:0000256" key="8">
    <source>
        <dbReference type="ARBA" id="ARBA00077082"/>
    </source>
</evidence>
<dbReference type="EMBL" id="HACG01023835">
    <property type="protein sequence ID" value="CEK70700.1"/>
    <property type="molecule type" value="Transcribed_RNA"/>
</dbReference>
<gene>
    <name evidence="11" type="primary">ORF75271</name>
</gene>
<dbReference type="GO" id="GO:0051539">
    <property type="term" value="F:4 iron, 4 sulfur cluster binding"/>
    <property type="evidence" value="ECO:0007669"/>
    <property type="project" value="TreeGrafter"/>
</dbReference>
<comment type="subcellular location">
    <subcellularLocation>
        <location evidence="1">Mitochondrion</location>
    </subcellularLocation>
</comment>
<evidence type="ECO:0000256" key="3">
    <source>
        <dbReference type="ARBA" id="ARBA00022723"/>
    </source>
</evidence>
<dbReference type="InterPro" id="IPR000361">
    <property type="entry name" value="ATAP_core_dom"/>
</dbReference>
<evidence type="ECO:0000256" key="5">
    <source>
        <dbReference type="ARBA" id="ARBA00023128"/>
    </source>
</evidence>
<dbReference type="InterPro" id="IPR035903">
    <property type="entry name" value="HesB-like_dom_sf"/>
</dbReference>
<evidence type="ECO:0000313" key="11">
    <source>
        <dbReference type="EMBL" id="CEK70700.1"/>
    </source>
</evidence>
<comment type="subunit">
    <text evidence="9">Heterotetramer; forms a dimer of dimers with IBA57. Interacts with [2Fe-2S]-ISCA2 forming the heterodimer [2Fe- 2S]-ISCA2-IBA57 complex; [2Fe-2S] cluster binding is absolutely required to promote the complex formation.</text>
</comment>
<organism evidence="11">
    <name type="scientific">Arion vulgaris</name>
    <dbReference type="NCBI Taxonomy" id="1028688"/>
    <lineage>
        <taxon>Eukaryota</taxon>
        <taxon>Metazoa</taxon>
        <taxon>Spiralia</taxon>
        <taxon>Lophotrochozoa</taxon>
        <taxon>Mollusca</taxon>
        <taxon>Gastropoda</taxon>
        <taxon>Heterobranchia</taxon>
        <taxon>Euthyneura</taxon>
        <taxon>Panpulmonata</taxon>
        <taxon>Eupulmonata</taxon>
        <taxon>Stylommatophora</taxon>
        <taxon>Helicina</taxon>
        <taxon>Arionoidea</taxon>
        <taxon>Arionidae</taxon>
        <taxon>Arion</taxon>
    </lineage>
</organism>
<dbReference type="SUPFAM" id="SSF89360">
    <property type="entry name" value="HesB-like domain"/>
    <property type="match status" value="1"/>
</dbReference>
<keyword evidence="3" id="KW-0479">Metal-binding</keyword>
<evidence type="ECO:0000256" key="6">
    <source>
        <dbReference type="ARBA" id="ARBA00057540"/>
    </source>
</evidence>
<name>A0A0B6ZSG6_9EUPU</name>
<comment type="similarity">
    <text evidence="2">Belongs to the HesB/IscA family.</text>
</comment>
<feature type="domain" description="Core" evidence="10">
    <location>
        <begin position="73"/>
        <end position="171"/>
    </location>
</feature>